<evidence type="ECO:0000313" key="7">
    <source>
        <dbReference type="Proteomes" id="UP000198949"/>
    </source>
</evidence>
<evidence type="ECO:0000256" key="1">
    <source>
        <dbReference type="ARBA" id="ARBA00023015"/>
    </source>
</evidence>
<dbReference type="OrthoDB" id="9806334at2"/>
<dbReference type="PANTHER" id="PTHR30055:SF234">
    <property type="entry name" value="HTH-TYPE TRANSCRIPTIONAL REGULATOR BETI"/>
    <property type="match status" value="1"/>
</dbReference>
<keyword evidence="7" id="KW-1185">Reference proteome</keyword>
<dbReference type="PROSITE" id="PS50977">
    <property type="entry name" value="HTH_TETR_2"/>
    <property type="match status" value="1"/>
</dbReference>
<dbReference type="InterPro" id="IPR023772">
    <property type="entry name" value="DNA-bd_HTH_TetR-type_CS"/>
</dbReference>
<dbReference type="GO" id="GO:0000976">
    <property type="term" value="F:transcription cis-regulatory region binding"/>
    <property type="evidence" value="ECO:0007669"/>
    <property type="project" value="TreeGrafter"/>
</dbReference>
<dbReference type="PROSITE" id="PS01081">
    <property type="entry name" value="HTH_TETR_1"/>
    <property type="match status" value="1"/>
</dbReference>
<evidence type="ECO:0000256" key="2">
    <source>
        <dbReference type="ARBA" id="ARBA00023125"/>
    </source>
</evidence>
<dbReference type="InterPro" id="IPR009057">
    <property type="entry name" value="Homeodomain-like_sf"/>
</dbReference>
<evidence type="ECO:0000313" key="6">
    <source>
        <dbReference type="EMBL" id="SDC95470.1"/>
    </source>
</evidence>
<reference evidence="7" key="1">
    <citation type="submission" date="2016-10" db="EMBL/GenBank/DDBJ databases">
        <authorList>
            <person name="Varghese N."/>
            <person name="Submissions S."/>
        </authorList>
    </citation>
    <scope>NUCLEOTIDE SEQUENCE [LARGE SCALE GENOMIC DNA]</scope>
    <source>
        <strain evidence="7">CGMCC 4.3516</strain>
    </source>
</reference>
<dbReference type="Pfam" id="PF00440">
    <property type="entry name" value="TetR_N"/>
    <property type="match status" value="1"/>
</dbReference>
<gene>
    <name evidence="6" type="ORF">SAMN05216270_10193</name>
</gene>
<evidence type="ECO:0000256" key="4">
    <source>
        <dbReference type="PROSITE-ProRule" id="PRU00335"/>
    </source>
</evidence>
<feature type="domain" description="HTH tetR-type" evidence="5">
    <location>
        <begin position="20"/>
        <end position="80"/>
    </location>
</feature>
<dbReference type="PANTHER" id="PTHR30055">
    <property type="entry name" value="HTH-TYPE TRANSCRIPTIONAL REGULATOR RUTR"/>
    <property type="match status" value="1"/>
</dbReference>
<accession>A0A1G6QSY4</accession>
<dbReference type="STRING" id="58114.SAMN05216270_10193"/>
<feature type="DNA-binding region" description="H-T-H motif" evidence="4">
    <location>
        <begin position="43"/>
        <end position="62"/>
    </location>
</feature>
<name>A0A1G6QSY4_9ACTN</name>
<evidence type="ECO:0000259" key="5">
    <source>
        <dbReference type="PROSITE" id="PS50977"/>
    </source>
</evidence>
<dbReference type="PRINTS" id="PR00455">
    <property type="entry name" value="HTHTETR"/>
</dbReference>
<dbReference type="Proteomes" id="UP000198949">
    <property type="component" value="Unassembled WGS sequence"/>
</dbReference>
<sequence length="213" mass="23273">MRSNPRTTGQSDAEPTFTEAARRAQILRHAIDVVADHGYAGASLNRIAEHAGISKGLISYHFAGKDDLLKAIVLDVFTRGGGFLYERETRKPATAGGALRSYLEGHLAFIGSHSREVGAVVEVVRNLRNDEGRLVYDNAWDAETYGELMGIFEAGQASGEFREFDPRVMAIAVRRVIDGFTFQVMGSPDVDVAAFTAEVVALFDHATTPRERS</sequence>
<proteinExistence type="predicted"/>
<dbReference type="SUPFAM" id="SSF46689">
    <property type="entry name" value="Homeodomain-like"/>
    <property type="match status" value="1"/>
</dbReference>
<dbReference type="Gene3D" id="1.10.357.10">
    <property type="entry name" value="Tetracycline Repressor, domain 2"/>
    <property type="match status" value="1"/>
</dbReference>
<dbReference type="InterPro" id="IPR001647">
    <property type="entry name" value="HTH_TetR"/>
</dbReference>
<dbReference type="InterPro" id="IPR050109">
    <property type="entry name" value="HTH-type_TetR-like_transc_reg"/>
</dbReference>
<keyword evidence="1" id="KW-0805">Transcription regulation</keyword>
<dbReference type="EMBL" id="FNAD01000001">
    <property type="protein sequence ID" value="SDC95470.1"/>
    <property type="molecule type" value="Genomic_DNA"/>
</dbReference>
<dbReference type="InterPro" id="IPR036271">
    <property type="entry name" value="Tet_transcr_reg_TetR-rel_C_sf"/>
</dbReference>
<dbReference type="AlphaFoldDB" id="A0A1G6QSY4"/>
<keyword evidence="2 4" id="KW-0238">DNA-binding</keyword>
<evidence type="ECO:0000256" key="3">
    <source>
        <dbReference type="ARBA" id="ARBA00023163"/>
    </source>
</evidence>
<protein>
    <submittedName>
        <fullName evidence="6">Transcriptional regulator, TetR family</fullName>
    </submittedName>
</protein>
<dbReference type="SUPFAM" id="SSF48498">
    <property type="entry name" value="Tetracyclin repressor-like, C-terminal domain"/>
    <property type="match status" value="1"/>
</dbReference>
<dbReference type="GO" id="GO:0003700">
    <property type="term" value="F:DNA-binding transcription factor activity"/>
    <property type="evidence" value="ECO:0007669"/>
    <property type="project" value="TreeGrafter"/>
</dbReference>
<keyword evidence="3" id="KW-0804">Transcription</keyword>
<organism evidence="6 7">
    <name type="scientific">Glycomyces harbinensis</name>
    <dbReference type="NCBI Taxonomy" id="58114"/>
    <lineage>
        <taxon>Bacteria</taxon>
        <taxon>Bacillati</taxon>
        <taxon>Actinomycetota</taxon>
        <taxon>Actinomycetes</taxon>
        <taxon>Glycomycetales</taxon>
        <taxon>Glycomycetaceae</taxon>
        <taxon>Glycomyces</taxon>
    </lineage>
</organism>
<dbReference type="RefSeq" id="WP_091027191.1">
    <property type="nucleotide sequence ID" value="NZ_FNAD01000001.1"/>
</dbReference>